<dbReference type="InterPro" id="IPR029063">
    <property type="entry name" value="SAM-dependent_MTases_sf"/>
</dbReference>
<keyword evidence="2 5" id="KW-0808">Transferase</keyword>
<evidence type="ECO:0000256" key="2">
    <source>
        <dbReference type="ARBA" id="ARBA00022679"/>
    </source>
</evidence>
<evidence type="ECO:0000313" key="5">
    <source>
        <dbReference type="EMBL" id="MFC5518923.1"/>
    </source>
</evidence>
<dbReference type="NCBIfam" id="TIGR00536">
    <property type="entry name" value="hemK_fam"/>
    <property type="match status" value="1"/>
</dbReference>
<gene>
    <name evidence="5" type="primary">prmB</name>
    <name evidence="5" type="ORF">ACFPP9_24380</name>
</gene>
<dbReference type="SUPFAM" id="SSF53335">
    <property type="entry name" value="S-adenosyl-L-methionine-dependent methyltransferases"/>
    <property type="match status" value="1"/>
</dbReference>
<reference evidence="6" key="1">
    <citation type="journal article" date="2019" name="Int. J. Syst. Evol. Microbiol.">
        <title>The Global Catalogue of Microorganisms (GCM) 10K type strain sequencing project: providing services to taxonomists for standard genome sequencing and annotation.</title>
        <authorList>
            <consortium name="The Broad Institute Genomics Platform"/>
            <consortium name="The Broad Institute Genome Sequencing Center for Infectious Disease"/>
            <person name="Wu L."/>
            <person name="Ma J."/>
        </authorList>
    </citation>
    <scope>NUCLEOTIDE SEQUENCE [LARGE SCALE GENOMIC DNA]</scope>
    <source>
        <strain evidence="6">KACC 12633</strain>
    </source>
</reference>
<dbReference type="CDD" id="cd02440">
    <property type="entry name" value="AdoMet_MTases"/>
    <property type="match status" value="1"/>
</dbReference>
<dbReference type="Pfam" id="PF05175">
    <property type="entry name" value="MTS"/>
    <property type="match status" value="1"/>
</dbReference>
<dbReference type="PIRSF" id="PIRSF037167">
    <property type="entry name" value="Mtase_YfcB_prd"/>
    <property type="match status" value="1"/>
</dbReference>
<keyword evidence="5" id="KW-0687">Ribonucleoprotein</keyword>
<dbReference type="InterPro" id="IPR017127">
    <property type="entry name" value="Ribosome_uL3_MTase"/>
</dbReference>
<dbReference type="GO" id="GO:0008168">
    <property type="term" value="F:methyltransferase activity"/>
    <property type="evidence" value="ECO:0007669"/>
    <property type="project" value="UniProtKB-KW"/>
</dbReference>
<dbReference type="PROSITE" id="PS00092">
    <property type="entry name" value="N6_MTASE"/>
    <property type="match status" value="1"/>
</dbReference>
<keyword evidence="3" id="KW-0949">S-adenosyl-L-methionine</keyword>
<sequence length="331" mass="36501">MTEISPAEQLLTVRDFLRYAISRFNQAGLAFGHGASTAFDDAAYLVLEGLKLPIDTLEPFLDARLLPAERQRLADLIEARVTTRKPTPYLLNRAYIQGVPFFVDERVIVPRSFIGELIHSEFFGGEEFTLIDDLSSVETVLDLCTGSASLAILAAGVFENAEIDAVDLSPDALDVARINVAEHNLANRIELYEGDLFAPLGGKRYDLILTNPPYVDEIAMEELPEEYRHEPEMALASGLDGLDIVRRILDTVADHLNPGGGLLCEIGAGREIIEAEYPALDFFWLDTEESIGEVFWLTAESLGVVDTDAEEQDLDDLESLDQLDGDAPEDV</sequence>
<keyword evidence="6" id="KW-1185">Reference proteome</keyword>
<evidence type="ECO:0000256" key="1">
    <source>
        <dbReference type="ARBA" id="ARBA00022603"/>
    </source>
</evidence>
<dbReference type="RefSeq" id="WP_266346361.1">
    <property type="nucleotide sequence ID" value="NZ_JAPKNH010000016.1"/>
</dbReference>
<evidence type="ECO:0000259" key="4">
    <source>
        <dbReference type="Pfam" id="PF05175"/>
    </source>
</evidence>
<comment type="caution">
    <text evidence="5">The sequence shown here is derived from an EMBL/GenBank/DDBJ whole genome shotgun (WGS) entry which is preliminary data.</text>
</comment>
<dbReference type="PANTHER" id="PTHR47806:SF1">
    <property type="entry name" value="RIBOSOMAL PROTEIN UL3 GLUTAMINE METHYLTRANSFERASE"/>
    <property type="match status" value="1"/>
</dbReference>
<dbReference type="InterPro" id="IPR007848">
    <property type="entry name" value="Small_mtfrase_dom"/>
</dbReference>
<accession>A0ABW0Q2P3</accession>
<dbReference type="PANTHER" id="PTHR47806">
    <property type="entry name" value="50S RIBOSOMAL PROTEIN L3 GLUTAMINE METHYLTRANSFERASE"/>
    <property type="match status" value="1"/>
</dbReference>
<dbReference type="GO" id="GO:0032259">
    <property type="term" value="P:methylation"/>
    <property type="evidence" value="ECO:0007669"/>
    <property type="project" value="UniProtKB-KW"/>
</dbReference>
<dbReference type="InterPro" id="IPR002052">
    <property type="entry name" value="DNA_methylase_N6_adenine_CS"/>
</dbReference>
<keyword evidence="1 5" id="KW-0489">Methyltransferase</keyword>
<feature type="domain" description="Methyltransferase small" evidence="4">
    <location>
        <begin position="134"/>
        <end position="219"/>
    </location>
</feature>
<protein>
    <submittedName>
        <fullName evidence="5">50S ribosomal protein L3 N(5)-glutamine methyltransferase</fullName>
        <ecNumber evidence="5">2.1.1.298</ecNumber>
    </submittedName>
</protein>
<evidence type="ECO:0000313" key="6">
    <source>
        <dbReference type="Proteomes" id="UP001596150"/>
    </source>
</evidence>
<keyword evidence="5" id="KW-0689">Ribosomal protein</keyword>
<name>A0ABW0Q2P3_9HYPH</name>
<organism evidence="5 6">
    <name type="scientific">Kaistia terrae</name>
    <dbReference type="NCBI Taxonomy" id="537017"/>
    <lineage>
        <taxon>Bacteria</taxon>
        <taxon>Pseudomonadati</taxon>
        <taxon>Pseudomonadota</taxon>
        <taxon>Alphaproteobacteria</taxon>
        <taxon>Hyphomicrobiales</taxon>
        <taxon>Kaistiaceae</taxon>
        <taxon>Kaistia</taxon>
    </lineage>
</organism>
<evidence type="ECO:0000256" key="3">
    <source>
        <dbReference type="ARBA" id="ARBA00022691"/>
    </source>
</evidence>
<dbReference type="EMBL" id="JBHSML010000030">
    <property type="protein sequence ID" value="MFC5518923.1"/>
    <property type="molecule type" value="Genomic_DNA"/>
</dbReference>
<dbReference type="Gene3D" id="3.40.50.150">
    <property type="entry name" value="Vaccinia Virus protein VP39"/>
    <property type="match status" value="1"/>
</dbReference>
<dbReference type="InterPro" id="IPR004556">
    <property type="entry name" value="HemK-like"/>
</dbReference>
<dbReference type="EC" id="2.1.1.298" evidence="5"/>
<proteinExistence type="predicted"/>
<dbReference type="NCBIfam" id="TIGR03533">
    <property type="entry name" value="L3_gln_methyl"/>
    <property type="match status" value="1"/>
</dbReference>
<dbReference type="Proteomes" id="UP001596150">
    <property type="component" value="Unassembled WGS sequence"/>
</dbReference>
<dbReference type="GO" id="GO:0005840">
    <property type="term" value="C:ribosome"/>
    <property type="evidence" value="ECO:0007669"/>
    <property type="project" value="UniProtKB-KW"/>
</dbReference>